<dbReference type="AlphaFoldDB" id="A0A1E1KP10"/>
<organism evidence="1 2">
    <name type="scientific">Rhynchosporium agropyri</name>
    <dbReference type="NCBI Taxonomy" id="914238"/>
    <lineage>
        <taxon>Eukaryota</taxon>
        <taxon>Fungi</taxon>
        <taxon>Dikarya</taxon>
        <taxon>Ascomycota</taxon>
        <taxon>Pezizomycotina</taxon>
        <taxon>Leotiomycetes</taxon>
        <taxon>Helotiales</taxon>
        <taxon>Ploettnerulaceae</taxon>
        <taxon>Rhynchosporium</taxon>
    </lineage>
</organism>
<accession>A0A1E1KP10</accession>
<reference evidence="2" key="1">
    <citation type="submission" date="2016-03" db="EMBL/GenBank/DDBJ databases">
        <authorList>
            <person name="Guldener U."/>
        </authorList>
    </citation>
    <scope>NUCLEOTIDE SEQUENCE [LARGE SCALE GENOMIC DNA]</scope>
    <source>
        <strain evidence="2">04CH-RAC-A.6.1</strain>
    </source>
</reference>
<sequence length="169" mass="19353">MEKLFRLHIQAPTYRSSDYLLILVLGRVACSLLSWFQNIVVLSQYGRKAPPTLNRSVPNFIQKFLPCLHEGQDLADKIRSMFKKDSIVEYNDNRTVSLSKPASPYPPSNEDRPGYWSLYVCVRSSAENQFGFKVVPELVADWCADIPRLTPGFGDRDILQGHSKIDIRY</sequence>
<protein>
    <submittedName>
        <fullName evidence="1">Uncharacterized protein</fullName>
    </submittedName>
</protein>
<dbReference type="EMBL" id="FJUX01000042">
    <property type="protein sequence ID" value="CZS99757.1"/>
    <property type="molecule type" value="Genomic_DNA"/>
</dbReference>
<proteinExistence type="predicted"/>
<gene>
    <name evidence="1" type="ORF">RAG0_08075</name>
</gene>
<name>A0A1E1KP10_9HELO</name>
<keyword evidence="2" id="KW-1185">Reference proteome</keyword>
<evidence type="ECO:0000313" key="2">
    <source>
        <dbReference type="Proteomes" id="UP000178912"/>
    </source>
</evidence>
<evidence type="ECO:0000313" key="1">
    <source>
        <dbReference type="EMBL" id="CZS99757.1"/>
    </source>
</evidence>
<dbReference type="Proteomes" id="UP000178912">
    <property type="component" value="Unassembled WGS sequence"/>
</dbReference>